<evidence type="ECO:0000313" key="3">
    <source>
        <dbReference type="EMBL" id="RAO71526.1"/>
    </source>
</evidence>
<organism evidence="3 4">
    <name type="scientific">Talaromyces amestolkiae</name>
    <dbReference type="NCBI Taxonomy" id="1196081"/>
    <lineage>
        <taxon>Eukaryota</taxon>
        <taxon>Fungi</taxon>
        <taxon>Dikarya</taxon>
        <taxon>Ascomycota</taxon>
        <taxon>Pezizomycotina</taxon>
        <taxon>Eurotiomycetes</taxon>
        <taxon>Eurotiomycetidae</taxon>
        <taxon>Eurotiales</taxon>
        <taxon>Trichocomaceae</taxon>
        <taxon>Talaromyces</taxon>
        <taxon>Talaromyces sect. Talaromyces</taxon>
    </lineage>
</organism>
<reference evidence="3 4" key="1">
    <citation type="journal article" date="2017" name="Biotechnol. Biofuels">
        <title>Differential beta-glucosidase expression as a function of carbon source availability in Talaromyces amestolkiae: a genomic and proteomic approach.</title>
        <authorList>
            <person name="de Eugenio L.I."/>
            <person name="Mendez-Liter J.A."/>
            <person name="Nieto-Dominguez M."/>
            <person name="Alonso L."/>
            <person name="Gil-Munoz J."/>
            <person name="Barriuso J."/>
            <person name="Prieto A."/>
            <person name="Martinez M.J."/>
        </authorList>
    </citation>
    <scope>NUCLEOTIDE SEQUENCE [LARGE SCALE GENOMIC DNA]</scope>
    <source>
        <strain evidence="3 4">CIB</strain>
    </source>
</reference>
<sequence length="264" mass="27845">MSASTILAARLLMVLEVYGQNTIYSGSGFGTYYYDVQEIDACGTSFEYQNMGGVHCSLETTLSLTQINSNYLVAMNNTQLSSDMPLYCGKKVIVSVNGQPSDLPLFIGDGCERCGTGSATATSWDTAGAPGLDFSYEVLNELSQGAACAEGHIDISWEIVDETLYDFDSTGSGLAQGPVSSPVPGSQASSPTTSSPTSTLATSIVEIPTETTGNSTQCSDATWQCNGNVLEQCYNEVWNPRATCVSGMTCQGDSNPYCTFPSPA</sequence>
<dbReference type="STRING" id="1196081.A0A364L6U9"/>
<dbReference type="OrthoDB" id="2564987at2759"/>
<evidence type="ECO:0000256" key="2">
    <source>
        <dbReference type="SAM" id="SignalP"/>
    </source>
</evidence>
<comment type="caution">
    <text evidence="3">The sequence shown here is derived from an EMBL/GenBank/DDBJ whole genome shotgun (WGS) entry which is preliminary data.</text>
</comment>
<dbReference type="Gene3D" id="2.40.40.10">
    <property type="entry name" value="RlpA-like domain"/>
    <property type="match status" value="1"/>
</dbReference>
<dbReference type="Proteomes" id="UP000249363">
    <property type="component" value="Unassembled WGS sequence"/>
</dbReference>
<dbReference type="AlphaFoldDB" id="A0A364L6U9"/>
<keyword evidence="4" id="KW-1185">Reference proteome</keyword>
<evidence type="ECO:0000313" key="4">
    <source>
        <dbReference type="Proteomes" id="UP000249363"/>
    </source>
</evidence>
<gene>
    <name evidence="3" type="ORF">BHQ10_007538</name>
</gene>
<dbReference type="GeneID" id="63796753"/>
<name>A0A364L6U9_TALAM</name>
<dbReference type="SUPFAM" id="SSF50685">
    <property type="entry name" value="Barwin-like endoglucanases"/>
    <property type="match status" value="1"/>
</dbReference>
<feature type="signal peptide" evidence="2">
    <location>
        <begin position="1"/>
        <end position="19"/>
    </location>
</feature>
<feature type="compositionally biased region" description="Low complexity" evidence="1">
    <location>
        <begin position="186"/>
        <end position="200"/>
    </location>
</feature>
<proteinExistence type="predicted"/>
<keyword evidence="2" id="KW-0732">Signal</keyword>
<dbReference type="RefSeq" id="XP_040736041.1">
    <property type="nucleotide sequence ID" value="XM_040880244.1"/>
</dbReference>
<feature type="chain" id="PRO_5016800523" evidence="2">
    <location>
        <begin position="20"/>
        <end position="264"/>
    </location>
</feature>
<protein>
    <submittedName>
        <fullName evidence="3">Uncharacterized protein</fullName>
    </submittedName>
</protein>
<feature type="region of interest" description="Disordered" evidence="1">
    <location>
        <begin position="175"/>
        <end position="200"/>
    </location>
</feature>
<evidence type="ECO:0000256" key="1">
    <source>
        <dbReference type="SAM" id="MobiDB-lite"/>
    </source>
</evidence>
<accession>A0A364L6U9</accession>
<dbReference type="InterPro" id="IPR036908">
    <property type="entry name" value="RlpA-like_sf"/>
</dbReference>
<dbReference type="EMBL" id="MIKG01000015">
    <property type="protein sequence ID" value="RAO71526.1"/>
    <property type="molecule type" value="Genomic_DNA"/>
</dbReference>